<sequence length="74" mass="8995">MAFISLKCVWKHSFYVLNFWKEYKFPYVYVIDRGSLVGFLELFVHFKGDILNKIRLWFLIASLSFSCLDHRIKR</sequence>
<name>A0AAN9ND97_PHACN</name>
<dbReference type="EMBL" id="JAYMYR010000004">
    <property type="protein sequence ID" value="KAK7368353.1"/>
    <property type="molecule type" value="Genomic_DNA"/>
</dbReference>
<evidence type="ECO:0000313" key="2">
    <source>
        <dbReference type="Proteomes" id="UP001374584"/>
    </source>
</evidence>
<dbReference type="Proteomes" id="UP001374584">
    <property type="component" value="Unassembled WGS sequence"/>
</dbReference>
<dbReference type="AlphaFoldDB" id="A0AAN9ND97"/>
<proteinExistence type="predicted"/>
<accession>A0AAN9ND97</accession>
<evidence type="ECO:0000313" key="1">
    <source>
        <dbReference type="EMBL" id="KAK7368353.1"/>
    </source>
</evidence>
<gene>
    <name evidence="1" type="ORF">VNO80_10378</name>
</gene>
<protein>
    <submittedName>
        <fullName evidence="1">Uncharacterized protein</fullName>
    </submittedName>
</protein>
<comment type="caution">
    <text evidence="1">The sequence shown here is derived from an EMBL/GenBank/DDBJ whole genome shotgun (WGS) entry which is preliminary data.</text>
</comment>
<keyword evidence="2" id="KW-1185">Reference proteome</keyword>
<organism evidence="1 2">
    <name type="scientific">Phaseolus coccineus</name>
    <name type="common">Scarlet runner bean</name>
    <name type="synonym">Phaseolus multiflorus</name>
    <dbReference type="NCBI Taxonomy" id="3886"/>
    <lineage>
        <taxon>Eukaryota</taxon>
        <taxon>Viridiplantae</taxon>
        <taxon>Streptophyta</taxon>
        <taxon>Embryophyta</taxon>
        <taxon>Tracheophyta</taxon>
        <taxon>Spermatophyta</taxon>
        <taxon>Magnoliopsida</taxon>
        <taxon>eudicotyledons</taxon>
        <taxon>Gunneridae</taxon>
        <taxon>Pentapetalae</taxon>
        <taxon>rosids</taxon>
        <taxon>fabids</taxon>
        <taxon>Fabales</taxon>
        <taxon>Fabaceae</taxon>
        <taxon>Papilionoideae</taxon>
        <taxon>50 kb inversion clade</taxon>
        <taxon>NPAAA clade</taxon>
        <taxon>indigoferoid/millettioid clade</taxon>
        <taxon>Phaseoleae</taxon>
        <taxon>Phaseolus</taxon>
    </lineage>
</organism>
<reference evidence="1 2" key="1">
    <citation type="submission" date="2024-01" db="EMBL/GenBank/DDBJ databases">
        <title>The genomes of 5 underutilized Papilionoideae crops provide insights into root nodulation and disease resistanc.</title>
        <authorList>
            <person name="Jiang F."/>
        </authorList>
    </citation>
    <scope>NUCLEOTIDE SEQUENCE [LARGE SCALE GENOMIC DNA]</scope>
    <source>
        <strain evidence="1">JINMINGXINNONG_FW02</strain>
        <tissue evidence="1">Leaves</tissue>
    </source>
</reference>